<dbReference type="AlphaFoldDB" id="A0A415G6W5"/>
<dbReference type="InterPro" id="IPR036388">
    <property type="entry name" value="WH-like_DNA-bd_sf"/>
</dbReference>
<dbReference type="EMBL" id="QRNJ01000031">
    <property type="protein sequence ID" value="RHK38780.1"/>
    <property type="molecule type" value="Genomic_DNA"/>
</dbReference>
<proteinExistence type="predicted"/>
<dbReference type="Pfam" id="PF13412">
    <property type="entry name" value="HTH_24"/>
    <property type="match status" value="1"/>
</dbReference>
<dbReference type="RefSeq" id="WP_118314615.1">
    <property type="nucleotide sequence ID" value="NZ_CALLAX010000079.1"/>
</dbReference>
<accession>A0A415G6W5</accession>
<gene>
    <name evidence="1" type="ORF">DW068_08855</name>
</gene>
<sequence>MEDTTKIIETIHGHPYYTNKQLAETFGVSLGTVHRRKVGIEKEQKRYGKYALISCGTNLYAYIDYDKYHKDLEDPVMRKHVPDYDPMQVAEACGYGKRVRMLK</sequence>
<comment type="caution">
    <text evidence="1">The sequence shown here is derived from an EMBL/GenBank/DDBJ whole genome shotgun (WGS) entry which is preliminary data.</text>
</comment>
<dbReference type="Proteomes" id="UP000283497">
    <property type="component" value="Unassembled WGS sequence"/>
</dbReference>
<evidence type="ECO:0000313" key="2">
    <source>
        <dbReference type="Proteomes" id="UP000283497"/>
    </source>
</evidence>
<evidence type="ECO:0000313" key="1">
    <source>
        <dbReference type="EMBL" id="RHK38780.1"/>
    </source>
</evidence>
<dbReference type="Gene3D" id="1.10.10.10">
    <property type="entry name" value="Winged helix-like DNA-binding domain superfamily/Winged helix DNA-binding domain"/>
    <property type="match status" value="1"/>
</dbReference>
<organism evidence="1 2">
    <name type="scientific">Anaerobutyricum hallii</name>
    <dbReference type="NCBI Taxonomy" id="39488"/>
    <lineage>
        <taxon>Bacteria</taxon>
        <taxon>Bacillati</taxon>
        <taxon>Bacillota</taxon>
        <taxon>Clostridia</taxon>
        <taxon>Lachnospirales</taxon>
        <taxon>Lachnospiraceae</taxon>
        <taxon>Anaerobutyricum</taxon>
    </lineage>
</organism>
<name>A0A415G6W5_9FIRM</name>
<reference evidence="1 2" key="1">
    <citation type="submission" date="2018-08" db="EMBL/GenBank/DDBJ databases">
        <title>A genome reference for cultivated species of the human gut microbiota.</title>
        <authorList>
            <person name="Zou Y."/>
            <person name="Xue W."/>
            <person name="Luo G."/>
        </authorList>
    </citation>
    <scope>NUCLEOTIDE SEQUENCE [LARGE SCALE GENOMIC DNA]</scope>
    <source>
        <strain evidence="1 2">AF45-14BH</strain>
    </source>
</reference>
<protein>
    <submittedName>
        <fullName evidence="1">Winged helix-turn-helix domain-containing protein</fullName>
    </submittedName>
</protein>